<protein>
    <submittedName>
        <fullName evidence="1">Uncharacterized protein</fullName>
    </submittedName>
</protein>
<sequence>MSRLLCIGQLGEDERLYPLSLSNQKIYNHRKQPIKMVWLFTESKIPVPYGYGGPPGSGYVTILAIGPVSTLDETMKATEKKFPLVLWSLERGHEYEVKATVVLLERFECSAKFRLRLRGFLRVNGVDGAEEEWTIVFTHRVRWGDPELTNMKSTSSKSRQVDLAFDYGDEGSEPNDFTHIQFLLPKTAESDKGKALFKALNWARSVVAAKMDLDDFKQTI</sequence>
<dbReference type="AlphaFoldDB" id="A0A9N8H3E7"/>
<dbReference type="Proteomes" id="UP001153069">
    <property type="component" value="Unassembled WGS sequence"/>
</dbReference>
<proteinExistence type="predicted"/>
<evidence type="ECO:0000313" key="1">
    <source>
        <dbReference type="EMBL" id="CAB9500513.1"/>
    </source>
</evidence>
<dbReference type="EMBL" id="CAICTM010000084">
    <property type="protein sequence ID" value="CAB9500513.1"/>
    <property type="molecule type" value="Genomic_DNA"/>
</dbReference>
<accession>A0A9N8H3E7</accession>
<evidence type="ECO:0000313" key="2">
    <source>
        <dbReference type="Proteomes" id="UP001153069"/>
    </source>
</evidence>
<name>A0A9N8H3E7_9STRA</name>
<keyword evidence="2" id="KW-1185">Reference proteome</keyword>
<comment type="caution">
    <text evidence="1">The sequence shown here is derived from an EMBL/GenBank/DDBJ whole genome shotgun (WGS) entry which is preliminary data.</text>
</comment>
<organism evidence="1 2">
    <name type="scientific">Seminavis robusta</name>
    <dbReference type="NCBI Taxonomy" id="568900"/>
    <lineage>
        <taxon>Eukaryota</taxon>
        <taxon>Sar</taxon>
        <taxon>Stramenopiles</taxon>
        <taxon>Ochrophyta</taxon>
        <taxon>Bacillariophyta</taxon>
        <taxon>Bacillariophyceae</taxon>
        <taxon>Bacillariophycidae</taxon>
        <taxon>Naviculales</taxon>
        <taxon>Naviculaceae</taxon>
        <taxon>Seminavis</taxon>
    </lineage>
</organism>
<reference evidence="1" key="1">
    <citation type="submission" date="2020-06" db="EMBL/GenBank/DDBJ databases">
        <authorList>
            <consortium name="Plant Systems Biology data submission"/>
        </authorList>
    </citation>
    <scope>NUCLEOTIDE SEQUENCE</scope>
    <source>
        <strain evidence="1">D6</strain>
    </source>
</reference>
<gene>
    <name evidence="1" type="ORF">SEMRO_85_G045340.1</name>
</gene>